<dbReference type="EMBL" id="JAJFAZ020000007">
    <property type="protein sequence ID" value="KAI5316737.1"/>
    <property type="molecule type" value="Genomic_DNA"/>
</dbReference>
<feature type="region of interest" description="Disordered" evidence="1">
    <location>
        <begin position="1"/>
        <end position="24"/>
    </location>
</feature>
<comment type="caution">
    <text evidence="2">The sequence shown here is derived from an EMBL/GenBank/DDBJ whole genome shotgun (WGS) entry which is preliminary data.</text>
</comment>
<evidence type="ECO:0000313" key="3">
    <source>
        <dbReference type="Proteomes" id="UP001054821"/>
    </source>
</evidence>
<evidence type="ECO:0000313" key="2">
    <source>
        <dbReference type="EMBL" id="KAI5316737.1"/>
    </source>
</evidence>
<reference evidence="2 3" key="1">
    <citation type="journal article" date="2022" name="G3 (Bethesda)">
        <title>Whole-genome sequence and methylome profiling of the almond [Prunus dulcis (Mill.) D.A. Webb] cultivar 'Nonpareil'.</title>
        <authorList>
            <person name="D'Amico-Willman K.M."/>
            <person name="Ouma W.Z."/>
            <person name="Meulia T."/>
            <person name="Sideli G.M."/>
            <person name="Gradziel T.M."/>
            <person name="Fresnedo-Ramirez J."/>
        </authorList>
    </citation>
    <scope>NUCLEOTIDE SEQUENCE [LARGE SCALE GENOMIC DNA]</scope>
    <source>
        <strain evidence="2">Clone GOH B32 T37-40</strain>
    </source>
</reference>
<protein>
    <recommendedName>
        <fullName evidence="4">Myb/SANT-like domain-containing protein</fullName>
    </recommendedName>
</protein>
<gene>
    <name evidence="2" type="ORF">L3X38_036444</name>
</gene>
<name>A0AAD4V371_PRUDU</name>
<dbReference type="AlphaFoldDB" id="A0AAD4V371"/>
<evidence type="ECO:0000256" key="1">
    <source>
        <dbReference type="SAM" id="MobiDB-lite"/>
    </source>
</evidence>
<proteinExistence type="predicted"/>
<dbReference type="Proteomes" id="UP001054821">
    <property type="component" value="Chromosome 7"/>
</dbReference>
<organism evidence="2 3">
    <name type="scientific">Prunus dulcis</name>
    <name type="common">Almond</name>
    <name type="synonym">Amygdalus dulcis</name>
    <dbReference type="NCBI Taxonomy" id="3755"/>
    <lineage>
        <taxon>Eukaryota</taxon>
        <taxon>Viridiplantae</taxon>
        <taxon>Streptophyta</taxon>
        <taxon>Embryophyta</taxon>
        <taxon>Tracheophyta</taxon>
        <taxon>Spermatophyta</taxon>
        <taxon>Magnoliopsida</taxon>
        <taxon>eudicotyledons</taxon>
        <taxon>Gunneridae</taxon>
        <taxon>Pentapetalae</taxon>
        <taxon>rosids</taxon>
        <taxon>fabids</taxon>
        <taxon>Rosales</taxon>
        <taxon>Rosaceae</taxon>
        <taxon>Amygdaloideae</taxon>
        <taxon>Amygdaleae</taxon>
        <taxon>Prunus</taxon>
    </lineage>
</organism>
<evidence type="ECO:0008006" key="4">
    <source>
        <dbReference type="Google" id="ProtNLM"/>
    </source>
</evidence>
<dbReference type="PANTHER" id="PTHR46250">
    <property type="entry name" value="MYB/SANT-LIKE DNA-BINDING DOMAIN PROTEIN-RELATED"/>
    <property type="match status" value="1"/>
</dbReference>
<keyword evidence="3" id="KW-1185">Reference proteome</keyword>
<dbReference type="PANTHER" id="PTHR46250:SF15">
    <property type="entry name" value="OS01G0523800 PROTEIN"/>
    <property type="match status" value="1"/>
</dbReference>
<accession>A0AAD4V371</accession>
<sequence length="192" mass="21281">MSSTATSSEKVKGGRGQNKRDWTTNEDNTLMECLMELHQNTNWRGDSGFKNGYLNILETMLEVKLPNSGLRASPHIESKVKTLKGKYGALDDALSQSGFGEKEAVKKEGKSLQSNILRGKFAPTSHDDARGFRFKVIEHWDDIVDLCGKTRATGGRAETGADAIEVITPPTNEVEHVELDGDTQGFRRYPCY</sequence>